<gene>
    <name evidence="1" type="ORF">SEVIR_9G337600v2</name>
</gene>
<dbReference type="PANTHER" id="PTHR33026">
    <property type="entry name" value="OS06G0360600 PROTEIN"/>
    <property type="match status" value="1"/>
</dbReference>
<organism evidence="1 2">
    <name type="scientific">Setaria viridis</name>
    <name type="common">Green bristlegrass</name>
    <name type="synonym">Setaria italica subsp. viridis</name>
    <dbReference type="NCBI Taxonomy" id="4556"/>
    <lineage>
        <taxon>Eukaryota</taxon>
        <taxon>Viridiplantae</taxon>
        <taxon>Streptophyta</taxon>
        <taxon>Embryophyta</taxon>
        <taxon>Tracheophyta</taxon>
        <taxon>Spermatophyta</taxon>
        <taxon>Magnoliopsida</taxon>
        <taxon>Liliopsida</taxon>
        <taxon>Poales</taxon>
        <taxon>Poaceae</taxon>
        <taxon>PACMAD clade</taxon>
        <taxon>Panicoideae</taxon>
        <taxon>Panicodae</taxon>
        <taxon>Paniceae</taxon>
        <taxon>Cenchrinae</taxon>
        <taxon>Setaria</taxon>
    </lineage>
</organism>
<dbReference type="AlphaFoldDB" id="A0A4V6D1L0"/>
<evidence type="ECO:0000313" key="2">
    <source>
        <dbReference type="Proteomes" id="UP000298652"/>
    </source>
</evidence>
<reference evidence="1" key="1">
    <citation type="submission" date="2019-03" db="EMBL/GenBank/DDBJ databases">
        <title>WGS assembly of Setaria viridis.</title>
        <authorList>
            <person name="Huang P."/>
            <person name="Jenkins J."/>
            <person name="Grimwood J."/>
            <person name="Barry K."/>
            <person name="Healey A."/>
            <person name="Mamidi S."/>
            <person name="Sreedasyam A."/>
            <person name="Shu S."/>
            <person name="Feldman M."/>
            <person name="Wu J."/>
            <person name="Yu Y."/>
            <person name="Chen C."/>
            <person name="Johnson J."/>
            <person name="Rokhsar D."/>
            <person name="Baxter I."/>
            <person name="Schmutz J."/>
            <person name="Brutnell T."/>
            <person name="Kellogg E."/>
        </authorList>
    </citation>
    <scope>NUCLEOTIDE SEQUENCE [LARGE SCALE GENOMIC DNA]</scope>
</reference>
<protein>
    <submittedName>
        <fullName evidence="1">Uncharacterized protein</fullName>
    </submittedName>
</protein>
<dbReference type="PANTHER" id="PTHR33026:SF7">
    <property type="entry name" value="OS03G0100275 PROTEIN"/>
    <property type="match status" value="1"/>
</dbReference>
<accession>A0A4V6D1L0</accession>
<sequence length="194" mass="22591">MSTMKKAAIQELVNGKLLQEEALVNRRSAYANAWQFETHPKETVMWAHFVERGLAVPTSEFFRLRNSDAYLEYETLQSHGNWKEKWFYIGNHNPPMPVVTGYHLKYSTKWLDEPSTEDSHQIVDLLQKIAALKKAGLTGVNVAASFLKRRIQPLQLRPTWGYEYSRLYDLSRMSPEDISNDEVEERLGHFLRGF</sequence>
<name>A0A4V6D1L0_SETVI</name>
<keyword evidence="2" id="KW-1185">Reference proteome</keyword>
<dbReference type="Gramene" id="TKV95085">
    <property type="protein sequence ID" value="TKV95085"/>
    <property type="gene ID" value="SEVIR_9G337600v2"/>
</dbReference>
<evidence type="ECO:0000313" key="1">
    <source>
        <dbReference type="EMBL" id="TKV95085.1"/>
    </source>
</evidence>
<dbReference type="Proteomes" id="UP000298652">
    <property type="component" value="Chromosome 9"/>
</dbReference>
<proteinExistence type="predicted"/>
<dbReference type="EMBL" id="CM016560">
    <property type="protein sequence ID" value="TKV95085.1"/>
    <property type="molecule type" value="Genomic_DNA"/>
</dbReference>